<feature type="compositionally biased region" description="Low complexity" evidence="4">
    <location>
        <begin position="17"/>
        <end position="35"/>
    </location>
</feature>
<feature type="compositionally biased region" description="Polar residues" evidence="4">
    <location>
        <begin position="36"/>
        <end position="45"/>
    </location>
</feature>
<dbReference type="InterPro" id="IPR038876">
    <property type="entry name" value="ENOX"/>
</dbReference>
<comment type="caution">
    <text evidence="6">The sequence shown here is derived from an EMBL/GenBank/DDBJ whole genome shotgun (WGS) entry which is preliminary data.</text>
</comment>
<feature type="non-terminal residue" evidence="6">
    <location>
        <position position="555"/>
    </location>
</feature>
<dbReference type="PROSITE" id="PS50102">
    <property type="entry name" value="RRM"/>
    <property type="match status" value="1"/>
</dbReference>
<feature type="compositionally biased region" description="Polar residues" evidence="4">
    <location>
        <begin position="1"/>
        <end position="16"/>
    </location>
</feature>
<evidence type="ECO:0000259" key="5">
    <source>
        <dbReference type="PROSITE" id="PS50102"/>
    </source>
</evidence>
<keyword evidence="1 2" id="KW-0694">RNA-binding</keyword>
<dbReference type="GO" id="GO:0007624">
    <property type="term" value="P:ultradian rhythm"/>
    <property type="evidence" value="ECO:0007669"/>
    <property type="project" value="InterPro"/>
</dbReference>
<feature type="region of interest" description="Disordered" evidence="4">
    <location>
        <begin position="439"/>
        <end position="458"/>
    </location>
</feature>
<keyword evidence="7" id="KW-1185">Reference proteome</keyword>
<dbReference type="AlphaFoldDB" id="A0AAV2PYB9"/>
<gene>
    <name evidence="6" type="ORF">MNOR_LOCUS5141</name>
</gene>
<organism evidence="6 7">
    <name type="scientific">Meganyctiphanes norvegica</name>
    <name type="common">Northern krill</name>
    <name type="synonym">Thysanopoda norvegica</name>
    <dbReference type="NCBI Taxonomy" id="48144"/>
    <lineage>
        <taxon>Eukaryota</taxon>
        <taxon>Metazoa</taxon>
        <taxon>Ecdysozoa</taxon>
        <taxon>Arthropoda</taxon>
        <taxon>Crustacea</taxon>
        <taxon>Multicrustacea</taxon>
        <taxon>Malacostraca</taxon>
        <taxon>Eumalacostraca</taxon>
        <taxon>Eucarida</taxon>
        <taxon>Euphausiacea</taxon>
        <taxon>Euphausiidae</taxon>
        <taxon>Meganyctiphanes</taxon>
    </lineage>
</organism>
<name>A0AAV2PYB9_MEGNR</name>
<evidence type="ECO:0000256" key="4">
    <source>
        <dbReference type="SAM" id="MobiDB-lite"/>
    </source>
</evidence>
<feature type="coiled-coil region" evidence="3">
    <location>
        <begin position="260"/>
        <end position="287"/>
    </location>
</feature>
<dbReference type="Pfam" id="PF23267">
    <property type="entry name" value="ENOX1"/>
    <property type="match status" value="1"/>
</dbReference>
<dbReference type="Pfam" id="PF00076">
    <property type="entry name" value="RRM_1"/>
    <property type="match status" value="1"/>
</dbReference>
<dbReference type="InterPro" id="IPR035979">
    <property type="entry name" value="RBD_domain_sf"/>
</dbReference>
<dbReference type="Proteomes" id="UP001497623">
    <property type="component" value="Unassembled WGS sequence"/>
</dbReference>
<feature type="compositionally biased region" description="Acidic residues" evidence="4">
    <location>
        <begin position="441"/>
        <end position="454"/>
    </location>
</feature>
<dbReference type="PANTHER" id="PTHR16001">
    <property type="entry name" value="ECTO-NOX DISULFIDE-THIOL EXCHANGER"/>
    <property type="match status" value="1"/>
</dbReference>
<proteinExistence type="predicted"/>
<dbReference type="EMBL" id="CAXKWB010001946">
    <property type="protein sequence ID" value="CAL4065894.1"/>
    <property type="molecule type" value="Genomic_DNA"/>
</dbReference>
<dbReference type="InterPro" id="IPR012677">
    <property type="entry name" value="Nucleotide-bd_a/b_plait_sf"/>
</dbReference>
<evidence type="ECO:0000256" key="1">
    <source>
        <dbReference type="ARBA" id="ARBA00022884"/>
    </source>
</evidence>
<feature type="domain" description="RRM" evidence="5">
    <location>
        <begin position="174"/>
        <end position="239"/>
    </location>
</feature>
<dbReference type="PANTHER" id="PTHR16001:SF4">
    <property type="entry name" value="ECTO-NOX DISULFIDE-THIOL EXCHANGER 1-LIKE PROTEIN"/>
    <property type="match status" value="1"/>
</dbReference>
<evidence type="ECO:0000313" key="6">
    <source>
        <dbReference type="EMBL" id="CAL4065894.1"/>
    </source>
</evidence>
<keyword evidence="3" id="KW-0175">Coiled coil</keyword>
<dbReference type="GO" id="GO:0003723">
    <property type="term" value="F:RNA binding"/>
    <property type="evidence" value="ECO:0007669"/>
    <property type="project" value="UniProtKB-UniRule"/>
</dbReference>
<reference evidence="6 7" key="1">
    <citation type="submission" date="2024-05" db="EMBL/GenBank/DDBJ databases">
        <authorList>
            <person name="Wallberg A."/>
        </authorList>
    </citation>
    <scope>NUCLEOTIDE SEQUENCE [LARGE SCALE GENOMIC DNA]</scope>
</reference>
<evidence type="ECO:0000256" key="2">
    <source>
        <dbReference type="PROSITE-ProRule" id="PRU00176"/>
    </source>
</evidence>
<evidence type="ECO:0000256" key="3">
    <source>
        <dbReference type="SAM" id="Coils"/>
    </source>
</evidence>
<feature type="coiled-coil region" evidence="3">
    <location>
        <begin position="463"/>
        <end position="497"/>
    </location>
</feature>
<accession>A0AAV2PYB9</accession>
<dbReference type="InterPro" id="IPR000504">
    <property type="entry name" value="RRM_dom"/>
</dbReference>
<dbReference type="GO" id="GO:0016491">
    <property type="term" value="F:oxidoreductase activity"/>
    <property type="evidence" value="ECO:0007669"/>
    <property type="project" value="InterPro"/>
</dbReference>
<dbReference type="SMART" id="SM00360">
    <property type="entry name" value="RRM"/>
    <property type="match status" value="1"/>
</dbReference>
<sequence length="555" mass="62650">MGQSQMTSTMGQGQMASTMGQGQMTSTMGQGQMTSPMAQGQMTSPMAQGQMTSQMGQMGNMGQMGHMGQMAGQMTPMSGQMGSMGGQMGPMGGQMTAMGGQMGQMGQMGMGTMGPMDGPLSGEFRITWGMFGWMMSPEGLTVTIKNQINCKACVLTPPAAKAPPATRERPLGCRTVFVGGLPENINEDIVRDVFERCGEITTVRLSKKNFCHIRYELEEYVDNAIFLSGYKMRINDSSEKADTGRLHCDYAQAREDQYEYEMRQRAIEREQRHYERMEAERLRREAEALRPPSPPPIPHYSDHEASLVTEQLKVISDDDTFDKAAMKLNTWLERGDCSKRNSQQFYNMIQSTNTQVRRILEEKAACEDELTRFKEQMRLRIQSSIKACVYFGQTGKSLKARNKQHRSRMVFKSFNESKRKVVDEIQIYFQEIKNIQLDDGDKADEDEMDVSDDENAAKKAGPLNALKDENYSLRTQLEAAENDLEMTKAEHRQEVATKDDEIDTYKKTLSGMQQQLLTNAHKKREDEARVAELIAKNKKLKELNKKIKNEKPKDG</sequence>
<feature type="coiled-coil region" evidence="3">
    <location>
        <begin position="349"/>
        <end position="376"/>
    </location>
</feature>
<feature type="coiled-coil region" evidence="3">
    <location>
        <begin position="523"/>
        <end position="550"/>
    </location>
</feature>
<dbReference type="Gene3D" id="3.30.70.330">
    <property type="match status" value="1"/>
</dbReference>
<dbReference type="GO" id="GO:0009897">
    <property type="term" value="C:external side of plasma membrane"/>
    <property type="evidence" value="ECO:0007669"/>
    <property type="project" value="InterPro"/>
</dbReference>
<dbReference type="SUPFAM" id="SSF54928">
    <property type="entry name" value="RNA-binding domain, RBD"/>
    <property type="match status" value="1"/>
</dbReference>
<feature type="region of interest" description="Disordered" evidence="4">
    <location>
        <begin position="1"/>
        <end position="55"/>
    </location>
</feature>
<protein>
    <recommendedName>
        <fullName evidence="5">RRM domain-containing protein</fullName>
    </recommendedName>
</protein>
<feature type="compositionally biased region" description="Low complexity" evidence="4">
    <location>
        <begin position="46"/>
        <end position="55"/>
    </location>
</feature>
<dbReference type="InterPro" id="IPR056611">
    <property type="entry name" value="ENOX1/2_dom"/>
</dbReference>
<evidence type="ECO:0000313" key="7">
    <source>
        <dbReference type="Proteomes" id="UP001497623"/>
    </source>
</evidence>